<protein>
    <submittedName>
        <fullName evidence="2">Predicted phosphoribosyltransferase</fullName>
    </submittedName>
</protein>
<keyword evidence="3" id="KW-1185">Reference proteome</keyword>
<dbReference type="InterPro" id="IPR029057">
    <property type="entry name" value="PRTase-like"/>
</dbReference>
<evidence type="ECO:0000313" key="2">
    <source>
        <dbReference type="EMBL" id="SHH10387.1"/>
    </source>
</evidence>
<dbReference type="RefSeq" id="WP_083960399.1">
    <property type="nucleotide sequence ID" value="NZ_FQVN01000022.1"/>
</dbReference>
<dbReference type="OrthoDB" id="9810066at2"/>
<dbReference type="Pfam" id="PF00156">
    <property type="entry name" value="Pribosyltran"/>
    <property type="match status" value="1"/>
</dbReference>
<accession>A0A1M5Q866</accession>
<reference evidence="2 3" key="1">
    <citation type="submission" date="2016-11" db="EMBL/GenBank/DDBJ databases">
        <authorList>
            <person name="Jaros S."/>
            <person name="Januszkiewicz K."/>
            <person name="Wedrychowicz H."/>
        </authorList>
    </citation>
    <scope>NUCLEOTIDE SEQUENCE [LARGE SCALE GENOMIC DNA]</scope>
    <source>
        <strain evidence="2 3">DSM 44523</strain>
    </source>
</reference>
<sequence>MHWRPLATVRFEDRREGGRHLAAQLVRMEWTDPVVLGLARGGVPVAFEIARALGAPLDVAVARKIGAPFQPEFGVGAVTVGGPPIYDSGSLAMLRLRAEDLSDVCERERAEARRRVELYRAGRPGVPLAGRDVIVVDDGLATGVTARATLRALREERPLRLVFTAPVCAPDSAEVLRSEADLVLCAAEPVDFRAVGRWYRDFGQTTDDEVLELLDEANCE</sequence>
<dbReference type="EMBL" id="FQVN01000022">
    <property type="protein sequence ID" value="SHH10387.1"/>
    <property type="molecule type" value="Genomic_DNA"/>
</dbReference>
<name>A0A1M5Q866_STRHI</name>
<dbReference type="STRING" id="2017.SAMN05444320_12238"/>
<proteinExistence type="predicted"/>
<keyword evidence="2" id="KW-0808">Transferase</keyword>
<dbReference type="AlphaFoldDB" id="A0A1M5Q866"/>
<evidence type="ECO:0000313" key="3">
    <source>
        <dbReference type="Proteomes" id="UP000184501"/>
    </source>
</evidence>
<dbReference type="GO" id="GO:0016757">
    <property type="term" value="F:glycosyltransferase activity"/>
    <property type="evidence" value="ECO:0007669"/>
    <property type="project" value="UniProtKB-KW"/>
</dbReference>
<organism evidence="2 3">
    <name type="scientific">Streptoalloteichus hindustanus</name>
    <dbReference type="NCBI Taxonomy" id="2017"/>
    <lineage>
        <taxon>Bacteria</taxon>
        <taxon>Bacillati</taxon>
        <taxon>Actinomycetota</taxon>
        <taxon>Actinomycetes</taxon>
        <taxon>Pseudonocardiales</taxon>
        <taxon>Pseudonocardiaceae</taxon>
        <taxon>Streptoalloteichus</taxon>
    </lineage>
</organism>
<dbReference type="InterPro" id="IPR000836">
    <property type="entry name" value="PRTase_dom"/>
</dbReference>
<dbReference type="Gene3D" id="3.40.50.2020">
    <property type="match status" value="1"/>
</dbReference>
<feature type="domain" description="Phosphoribosyltransferase" evidence="1">
    <location>
        <begin position="17"/>
        <end position="167"/>
    </location>
</feature>
<gene>
    <name evidence="2" type="ORF">SAMN05444320_12238</name>
</gene>
<dbReference type="SUPFAM" id="SSF53271">
    <property type="entry name" value="PRTase-like"/>
    <property type="match status" value="1"/>
</dbReference>
<dbReference type="CDD" id="cd06223">
    <property type="entry name" value="PRTases_typeI"/>
    <property type="match status" value="1"/>
</dbReference>
<keyword evidence="2" id="KW-0328">Glycosyltransferase</keyword>
<dbReference type="Gene3D" id="3.30.1310.20">
    <property type="entry name" value="PRTase-like"/>
    <property type="match status" value="1"/>
</dbReference>
<dbReference type="Proteomes" id="UP000184501">
    <property type="component" value="Unassembled WGS sequence"/>
</dbReference>
<evidence type="ECO:0000259" key="1">
    <source>
        <dbReference type="Pfam" id="PF00156"/>
    </source>
</evidence>